<dbReference type="OrthoDB" id="9776021at2"/>
<organism evidence="3 4">
    <name type="scientific">Mycolicibacterium diernhoferi</name>
    <dbReference type="NCBI Taxonomy" id="1801"/>
    <lineage>
        <taxon>Bacteria</taxon>
        <taxon>Bacillati</taxon>
        <taxon>Actinomycetota</taxon>
        <taxon>Actinomycetes</taxon>
        <taxon>Mycobacteriales</taxon>
        <taxon>Mycobacteriaceae</taxon>
        <taxon>Mycolicibacterium</taxon>
    </lineage>
</organism>
<evidence type="ECO:0000259" key="2">
    <source>
        <dbReference type="Pfam" id="PF23359"/>
    </source>
</evidence>
<evidence type="ECO:0000256" key="1">
    <source>
        <dbReference type="ARBA" id="ARBA00023125"/>
    </source>
</evidence>
<dbReference type="GO" id="GO:0016746">
    <property type="term" value="F:acyltransferase activity"/>
    <property type="evidence" value="ECO:0007669"/>
    <property type="project" value="InterPro"/>
</dbReference>
<comment type="caution">
    <text evidence="3">The sequence shown here is derived from an EMBL/GenBank/DDBJ whole genome shotgun (WGS) entry which is preliminary data.</text>
</comment>
<reference evidence="3 4" key="1">
    <citation type="submission" date="2017-10" db="EMBL/GenBank/DDBJ databases">
        <title>The new phylogeny of genus Mycobacterium.</title>
        <authorList>
            <person name="Tortoli E."/>
            <person name="Trovato A."/>
            <person name="Cirillo D.M."/>
        </authorList>
    </citation>
    <scope>NUCLEOTIDE SEQUENCE [LARGE SCALE GENOMIC DNA]</scope>
    <source>
        <strain evidence="3 4">IP141170001</strain>
    </source>
</reference>
<dbReference type="Gene3D" id="4.10.320.10">
    <property type="entry name" value="E3-binding domain"/>
    <property type="match status" value="1"/>
</dbReference>
<feature type="domain" description="Lsr2 DNA-binding" evidence="2">
    <location>
        <begin position="108"/>
        <end position="139"/>
    </location>
</feature>
<gene>
    <name evidence="3" type="ORF">CRI78_06210</name>
</gene>
<evidence type="ECO:0000313" key="3">
    <source>
        <dbReference type="EMBL" id="PEG55500.1"/>
    </source>
</evidence>
<dbReference type="AlphaFoldDB" id="A0A2A7NZ46"/>
<dbReference type="InterPro" id="IPR055370">
    <property type="entry name" value="Lsr2_DNA-bd"/>
</dbReference>
<dbReference type="EMBL" id="PDCR01000006">
    <property type="protein sequence ID" value="PEG55500.1"/>
    <property type="molecule type" value="Genomic_DNA"/>
</dbReference>
<keyword evidence="4" id="KW-1185">Reference proteome</keyword>
<sequence>MACPGIALDFLPRGVPILLQPTANPVLHTFLHLLDRVRPALIADGLAELQVRWPSVPIVFCETRPLAEEWTYRFLAAAHTWASTETAALQRISDARVDIATPAPPAEGPSTAEVRAWARAAGLPVPDRGRLRPEVWQSWRDAHPSTP</sequence>
<dbReference type="Proteomes" id="UP000220340">
    <property type="component" value="Unassembled WGS sequence"/>
</dbReference>
<keyword evidence="1" id="KW-0238">DNA-binding</keyword>
<proteinExistence type="predicted"/>
<name>A0A2A7NZ46_9MYCO</name>
<dbReference type="Pfam" id="PF23359">
    <property type="entry name" value="Lsr2_DNA-bd"/>
    <property type="match status" value="1"/>
</dbReference>
<evidence type="ECO:0000313" key="4">
    <source>
        <dbReference type="Proteomes" id="UP000220340"/>
    </source>
</evidence>
<protein>
    <recommendedName>
        <fullName evidence="2">Lsr2 DNA-binding domain-containing protein</fullName>
    </recommendedName>
</protein>
<accession>A0A2A7NZ46</accession>
<dbReference type="InterPro" id="IPR036625">
    <property type="entry name" value="E3-bd_dom_sf"/>
</dbReference>
<dbReference type="GO" id="GO:0003677">
    <property type="term" value="F:DNA binding"/>
    <property type="evidence" value="ECO:0007669"/>
    <property type="project" value="UniProtKB-KW"/>
</dbReference>